<dbReference type="GO" id="GO:0005615">
    <property type="term" value="C:extracellular space"/>
    <property type="evidence" value="ECO:0007669"/>
    <property type="project" value="InterPro"/>
</dbReference>
<evidence type="ECO:0000256" key="2">
    <source>
        <dbReference type="RuleBase" id="RU000411"/>
    </source>
</evidence>
<dbReference type="Gene3D" id="3.30.497.10">
    <property type="entry name" value="Antithrombin, subunit I, domain 2"/>
    <property type="match status" value="1"/>
</dbReference>
<dbReference type="SMART" id="SM00093">
    <property type="entry name" value="SERPIN"/>
    <property type="match status" value="1"/>
</dbReference>
<dbReference type="CDD" id="cd00172">
    <property type="entry name" value="serpin"/>
    <property type="match status" value="1"/>
</dbReference>
<gene>
    <name evidence="4" type="primary">PLEST000458</name>
    <name evidence="4" type="ORF">PLESTB_000044500</name>
</gene>
<evidence type="ECO:0000313" key="5">
    <source>
        <dbReference type="Proteomes" id="UP001165080"/>
    </source>
</evidence>
<dbReference type="InterPro" id="IPR000215">
    <property type="entry name" value="Serpin_fam"/>
</dbReference>
<organism evidence="4 5">
    <name type="scientific">Pleodorina starrii</name>
    <dbReference type="NCBI Taxonomy" id="330485"/>
    <lineage>
        <taxon>Eukaryota</taxon>
        <taxon>Viridiplantae</taxon>
        <taxon>Chlorophyta</taxon>
        <taxon>core chlorophytes</taxon>
        <taxon>Chlorophyceae</taxon>
        <taxon>CS clade</taxon>
        <taxon>Chlamydomonadales</taxon>
        <taxon>Volvocaceae</taxon>
        <taxon>Pleodorina</taxon>
    </lineage>
</organism>
<dbReference type="Proteomes" id="UP001165080">
    <property type="component" value="Unassembled WGS sequence"/>
</dbReference>
<reference evidence="4 5" key="1">
    <citation type="journal article" date="2023" name="Commun. Biol.">
        <title>Reorganization of the ancestral sex-determining regions during the evolution of trioecy in Pleodorina starrii.</title>
        <authorList>
            <person name="Takahashi K."/>
            <person name="Suzuki S."/>
            <person name="Kawai-Toyooka H."/>
            <person name="Yamamoto K."/>
            <person name="Hamaji T."/>
            <person name="Ootsuki R."/>
            <person name="Yamaguchi H."/>
            <person name="Kawachi M."/>
            <person name="Higashiyama T."/>
            <person name="Nozaki H."/>
        </authorList>
    </citation>
    <scope>NUCLEOTIDE SEQUENCE [LARGE SCALE GENOMIC DNA]</scope>
    <source>
        <strain evidence="4 5">NIES-4479</strain>
    </source>
</reference>
<evidence type="ECO:0000259" key="3">
    <source>
        <dbReference type="SMART" id="SM00093"/>
    </source>
</evidence>
<dbReference type="SUPFAM" id="SSF56574">
    <property type="entry name" value="Serpins"/>
    <property type="match status" value="1"/>
</dbReference>
<dbReference type="GO" id="GO:0004867">
    <property type="term" value="F:serine-type endopeptidase inhibitor activity"/>
    <property type="evidence" value="ECO:0007669"/>
    <property type="project" value="InterPro"/>
</dbReference>
<comment type="caution">
    <text evidence="4">The sequence shown here is derived from an EMBL/GenBank/DDBJ whole genome shotgun (WGS) entry which is preliminary data.</text>
</comment>
<feature type="domain" description="Serpin" evidence="3">
    <location>
        <begin position="21"/>
        <end position="386"/>
    </location>
</feature>
<dbReference type="InterPro" id="IPR042178">
    <property type="entry name" value="Serpin_sf_1"/>
</dbReference>
<dbReference type="PANTHER" id="PTHR11461:SF211">
    <property type="entry name" value="GH10112P-RELATED"/>
    <property type="match status" value="1"/>
</dbReference>
<keyword evidence="5" id="KW-1185">Reference proteome</keyword>
<dbReference type="InterPro" id="IPR023796">
    <property type="entry name" value="Serpin_dom"/>
</dbReference>
<dbReference type="Pfam" id="PF00079">
    <property type="entry name" value="Serpin"/>
    <property type="match status" value="1"/>
</dbReference>
<name>A0A9W6B9Z7_9CHLO</name>
<evidence type="ECO:0000256" key="1">
    <source>
        <dbReference type="ARBA" id="ARBA00009500"/>
    </source>
</evidence>
<accession>A0A9W6B9Z7</accession>
<dbReference type="PANTHER" id="PTHR11461">
    <property type="entry name" value="SERINE PROTEASE INHIBITOR, SERPIN"/>
    <property type="match status" value="1"/>
</dbReference>
<sequence length="390" mass="40589">MAECASLAGSPAVSAVANASFGLFLGALRLASSPNGCFLSPLSIVYALMLALNGAGPNTPTQTELLHAIAGPTSGLSEADLNSDLGRAMALLNGGQCGAADGGGGGGGGEMVLANSIWTHQGTQLKQDYVESMQSLFQATAREATNGAADINAWVADVTRGLITDLITTDNFVAVLANALYFKGSWEHAFKPELTKLEVFTTSAGEKKQVNMMSQVFEDLDRPIRVAQKAGMYDAVRLPYKNDTFSAVALLPAWGVDVGAAIKDWAAAGLQALAPNDRVEVTMPKFKMSSEMSLVPVLQGLGVEAAVAPGTADFSRMADGQLFISDAIVEVDEQGTVAAAATGTVYLNSIALPPEPLKLVFDRPFAFIIYHSPTGLPVFVGVVNDPSSAT</sequence>
<dbReference type="EMBL" id="BRXU01000001">
    <property type="protein sequence ID" value="GLC47965.1"/>
    <property type="molecule type" value="Genomic_DNA"/>
</dbReference>
<dbReference type="InterPro" id="IPR042185">
    <property type="entry name" value="Serpin_sf_2"/>
</dbReference>
<dbReference type="InterPro" id="IPR036186">
    <property type="entry name" value="Serpin_sf"/>
</dbReference>
<protein>
    <recommendedName>
        <fullName evidence="3">Serpin domain-containing protein</fullName>
    </recommendedName>
</protein>
<comment type="similarity">
    <text evidence="1 2">Belongs to the serpin family.</text>
</comment>
<evidence type="ECO:0000313" key="4">
    <source>
        <dbReference type="EMBL" id="GLC47965.1"/>
    </source>
</evidence>
<proteinExistence type="inferred from homology"/>
<dbReference type="Gene3D" id="2.30.39.10">
    <property type="entry name" value="Alpha-1-antitrypsin, domain 1"/>
    <property type="match status" value="1"/>
</dbReference>
<dbReference type="AlphaFoldDB" id="A0A9W6B9Z7"/>